<dbReference type="Proteomes" id="UP000017842">
    <property type="component" value="Unassembled WGS sequence"/>
</dbReference>
<evidence type="ECO:0000313" key="1">
    <source>
        <dbReference type="EMBL" id="ESS73059.1"/>
    </source>
</evidence>
<name>V5BZ28_9GAMM</name>
<gene>
    <name evidence="1" type="ORF">MGMO_37c00200</name>
</gene>
<organism evidence="1 2">
    <name type="scientific">Methyloglobulus morosus KoM1</name>
    <dbReference type="NCBI Taxonomy" id="1116472"/>
    <lineage>
        <taxon>Bacteria</taxon>
        <taxon>Pseudomonadati</taxon>
        <taxon>Pseudomonadota</taxon>
        <taxon>Gammaproteobacteria</taxon>
        <taxon>Methylococcales</taxon>
        <taxon>Methylococcaceae</taxon>
        <taxon>Methyloglobulus</taxon>
    </lineage>
</organism>
<dbReference type="EMBL" id="AYLO01000036">
    <property type="protein sequence ID" value="ESS73059.1"/>
    <property type="molecule type" value="Genomic_DNA"/>
</dbReference>
<dbReference type="AlphaFoldDB" id="V5BZ28"/>
<proteinExistence type="predicted"/>
<sequence>MMLHVFKRCRRDLGCMGNFCATSHILVRLIPVTLHCLLWVIESAGEAMDSSSANPLGMRVTCGGWADSWTYGGIGVSY</sequence>
<protein>
    <submittedName>
        <fullName evidence="1">Uncharacterized protein</fullName>
    </submittedName>
</protein>
<reference evidence="1 2" key="1">
    <citation type="journal article" date="2013" name="Genome Announc.">
        <title>Draft Genome Sequence of the Methanotrophic Gammaproteobacterium Methyloglobulus morosus DSM 22980 Strain KoM1.</title>
        <authorList>
            <person name="Poehlein A."/>
            <person name="Deutzmann J.S."/>
            <person name="Daniel R."/>
            <person name="Simeonova D.D."/>
        </authorList>
    </citation>
    <scope>NUCLEOTIDE SEQUENCE [LARGE SCALE GENOMIC DNA]</scope>
    <source>
        <strain evidence="1 2">KoM1</strain>
    </source>
</reference>
<accession>V5BZ28</accession>
<keyword evidence="2" id="KW-1185">Reference proteome</keyword>
<comment type="caution">
    <text evidence="1">The sequence shown here is derived from an EMBL/GenBank/DDBJ whole genome shotgun (WGS) entry which is preliminary data.</text>
</comment>
<evidence type="ECO:0000313" key="2">
    <source>
        <dbReference type="Proteomes" id="UP000017842"/>
    </source>
</evidence>